<dbReference type="PANTHER" id="PTHR10476">
    <property type="entry name" value="CHARGED MULTIVESICULAR BODY PROTEIN"/>
    <property type="match status" value="1"/>
</dbReference>
<name>A0A830HGM5_9CHLO</name>
<keyword evidence="4" id="KW-1185">Reference proteome</keyword>
<sequence>MHAFFQRVGLEKPPDPKEQVRSWQSKLRSEMRAIERQCRDIAREEKSVEKEIKACGKRGDVKSAKMLAREVVNSRNVQGKLYSNRARLLSMSNALTEQLATIRAVKSIGKSTEIMRLMNECVKIPQMTEAMRDMSREMAKAGMIDDIVESAFEAEDADLEEESEEAVNKVLAEIGLDTLAAMPAAGTSNLPQTQVAEQQEVQEEEEKEDADVEALQARLNAVRA</sequence>
<dbReference type="InterPro" id="IPR005024">
    <property type="entry name" value="Snf7_fam"/>
</dbReference>
<evidence type="ECO:0008006" key="5">
    <source>
        <dbReference type="Google" id="ProtNLM"/>
    </source>
</evidence>
<gene>
    <name evidence="3" type="ORF">PPROV_000354300</name>
</gene>
<evidence type="ECO:0000256" key="2">
    <source>
        <dbReference type="SAM" id="MobiDB-lite"/>
    </source>
</evidence>
<reference evidence="3" key="1">
    <citation type="submission" date="2020-10" db="EMBL/GenBank/DDBJ databases">
        <title>Unveiling of a novel bifunctional photoreceptor, Dualchrome1, isolated from a cosmopolitan green alga.</title>
        <authorList>
            <person name="Suzuki S."/>
            <person name="Kawachi M."/>
        </authorList>
    </citation>
    <scope>NUCLEOTIDE SEQUENCE</scope>
    <source>
        <strain evidence="3">NIES 2893</strain>
    </source>
</reference>
<proteinExistence type="predicted"/>
<feature type="compositionally biased region" description="Basic and acidic residues" evidence="2">
    <location>
        <begin position="9"/>
        <end position="20"/>
    </location>
</feature>
<feature type="compositionally biased region" description="Acidic residues" evidence="2">
    <location>
        <begin position="200"/>
        <end position="212"/>
    </location>
</feature>
<dbReference type="Pfam" id="PF03357">
    <property type="entry name" value="Snf7"/>
    <property type="match status" value="1"/>
</dbReference>
<feature type="region of interest" description="Disordered" evidence="2">
    <location>
        <begin position="1"/>
        <end position="22"/>
    </location>
</feature>
<keyword evidence="1" id="KW-0175">Coiled coil</keyword>
<evidence type="ECO:0000313" key="4">
    <source>
        <dbReference type="Proteomes" id="UP000660262"/>
    </source>
</evidence>
<dbReference type="GO" id="GO:0007034">
    <property type="term" value="P:vacuolar transport"/>
    <property type="evidence" value="ECO:0007669"/>
    <property type="project" value="InterPro"/>
</dbReference>
<accession>A0A830HGM5</accession>
<organism evidence="3 4">
    <name type="scientific">Pycnococcus provasolii</name>
    <dbReference type="NCBI Taxonomy" id="41880"/>
    <lineage>
        <taxon>Eukaryota</taxon>
        <taxon>Viridiplantae</taxon>
        <taxon>Chlorophyta</taxon>
        <taxon>Pseudoscourfieldiophyceae</taxon>
        <taxon>Pseudoscourfieldiales</taxon>
        <taxon>Pycnococcaceae</taxon>
        <taxon>Pycnococcus</taxon>
    </lineage>
</organism>
<feature type="region of interest" description="Disordered" evidence="2">
    <location>
        <begin position="182"/>
        <end position="212"/>
    </location>
</feature>
<dbReference type="AlphaFoldDB" id="A0A830HGM5"/>
<comment type="caution">
    <text evidence="3">The sequence shown here is derived from an EMBL/GenBank/DDBJ whole genome shotgun (WGS) entry which is preliminary data.</text>
</comment>
<dbReference type="EMBL" id="BNJQ01000008">
    <property type="protein sequence ID" value="GHP04791.1"/>
    <property type="molecule type" value="Genomic_DNA"/>
</dbReference>
<evidence type="ECO:0000313" key="3">
    <source>
        <dbReference type="EMBL" id="GHP04791.1"/>
    </source>
</evidence>
<protein>
    <recommendedName>
        <fullName evidence="5">Charged multivesicular body protein 3</fullName>
    </recommendedName>
</protein>
<dbReference type="OrthoDB" id="497428at2759"/>
<feature type="coiled-coil region" evidence="1">
    <location>
        <begin position="24"/>
        <end position="51"/>
    </location>
</feature>
<dbReference type="Gene3D" id="6.10.140.1230">
    <property type="match status" value="1"/>
</dbReference>
<dbReference type="Proteomes" id="UP000660262">
    <property type="component" value="Unassembled WGS sequence"/>
</dbReference>
<evidence type="ECO:0000256" key="1">
    <source>
        <dbReference type="SAM" id="Coils"/>
    </source>
</evidence>